<dbReference type="AlphaFoldDB" id="A0A844KCA8"/>
<dbReference type="GeneID" id="303259087"/>
<sequence>METKQRGRPNICRGTKQRKQDFNSKLKAYSPTALDNVIKIAESSFSAETKLKANIFLIEKAVGKNYSVLEHDNKTEQNKQTHVTLQIIEPKRNIDINDIENEITKELTNNIDNDDSEPWEAWGEDIYRP</sequence>
<dbReference type="RefSeq" id="WP_155203261.1">
    <property type="nucleotide sequence ID" value="NZ_JAJBOB010000001.1"/>
</dbReference>
<proteinExistence type="predicted"/>
<reference evidence="2 3" key="1">
    <citation type="journal article" date="2019" name="Nat. Med.">
        <title>A library of human gut bacterial isolates paired with longitudinal multiomics data enables mechanistic microbiome research.</title>
        <authorList>
            <person name="Poyet M."/>
            <person name="Groussin M."/>
            <person name="Gibbons S.M."/>
            <person name="Avila-Pacheco J."/>
            <person name="Jiang X."/>
            <person name="Kearney S.M."/>
            <person name="Perrotta A.R."/>
            <person name="Berdy B."/>
            <person name="Zhao S."/>
            <person name="Lieberman T.D."/>
            <person name="Swanson P.K."/>
            <person name="Smith M."/>
            <person name="Roesemann S."/>
            <person name="Alexander J.E."/>
            <person name="Rich S.A."/>
            <person name="Livny J."/>
            <person name="Vlamakis H."/>
            <person name="Clish C."/>
            <person name="Bullock K."/>
            <person name="Deik A."/>
            <person name="Scott J."/>
            <person name="Pierce K.A."/>
            <person name="Xavier R.J."/>
            <person name="Alm E.J."/>
        </authorList>
    </citation>
    <scope>NUCLEOTIDE SEQUENCE [LARGE SCALE GENOMIC DNA]</scope>
    <source>
        <strain evidence="2 3">BIOML-A1</strain>
    </source>
</reference>
<name>A0A844KCA8_9FIRM</name>
<comment type="caution">
    <text evidence="2">The sequence shown here is derived from an EMBL/GenBank/DDBJ whole genome shotgun (WGS) entry which is preliminary data.</text>
</comment>
<dbReference type="EMBL" id="WNAF01000001">
    <property type="protein sequence ID" value="MTR75460.1"/>
    <property type="molecule type" value="Genomic_DNA"/>
</dbReference>
<gene>
    <name evidence="2" type="ORF">GMD21_01905</name>
</gene>
<accession>A0A844KCA8</accession>
<evidence type="ECO:0000256" key="1">
    <source>
        <dbReference type="SAM" id="MobiDB-lite"/>
    </source>
</evidence>
<organism evidence="2 3">
    <name type="scientific">Mediterraneibacter faecis</name>
    <dbReference type="NCBI Taxonomy" id="592978"/>
    <lineage>
        <taxon>Bacteria</taxon>
        <taxon>Bacillati</taxon>
        <taxon>Bacillota</taxon>
        <taxon>Clostridia</taxon>
        <taxon>Lachnospirales</taxon>
        <taxon>Lachnospiraceae</taxon>
        <taxon>Mediterraneibacter</taxon>
    </lineage>
</organism>
<evidence type="ECO:0000313" key="2">
    <source>
        <dbReference type="EMBL" id="MTR75460.1"/>
    </source>
</evidence>
<feature type="region of interest" description="Disordered" evidence="1">
    <location>
        <begin position="1"/>
        <end position="24"/>
    </location>
</feature>
<keyword evidence="3" id="KW-1185">Reference proteome</keyword>
<protein>
    <submittedName>
        <fullName evidence="2">Uncharacterized protein</fullName>
    </submittedName>
</protein>
<dbReference type="Proteomes" id="UP000448177">
    <property type="component" value="Unassembled WGS sequence"/>
</dbReference>
<evidence type="ECO:0000313" key="3">
    <source>
        <dbReference type="Proteomes" id="UP000448177"/>
    </source>
</evidence>